<dbReference type="EMBL" id="JAEAOA010000944">
    <property type="protein sequence ID" value="KAK3578183.1"/>
    <property type="molecule type" value="Genomic_DNA"/>
</dbReference>
<dbReference type="AlphaFoldDB" id="A0AAE0RR29"/>
<keyword evidence="2" id="KW-1185">Reference proteome</keyword>
<comment type="caution">
    <text evidence="1">The sequence shown here is derived from an EMBL/GenBank/DDBJ whole genome shotgun (WGS) entry which is preliminary data.</text>
</comment>
<reference evidence="1" key="3">
    <citation type="submission" date="2023-05" db="EMBL/GenBank/DDBJ databases">
        <authorList>
            <person name="Smith C.H."/>
        </authorList>
    </citation>
    <scope>NUCLEOTIDE SEQUENCE</scope>
    <source>
        <strain evidence="1">CHS0354</strain>
        <tissue evidence="1">Mantle</tissue>
    </source>
</reference>
<dbReference type="Proteomes" id="UP001195483">
    <property type="component" value="Unassembled WGS sequence"/>
</dbReference>
<reference evidence="1" key="1">
    <citation type="journal article" date="2021" name="Genome Biol. Evol.">
        <title>A High-Quality Reference Genome for a Parasitic Bivalve with Doubly Uniparental Inheritance (Bivalvia: Unionida).</title>
        <authorList>
            <person name="Smith C.H."/>
        </authorList>
    </citation>
    <scope>NUCLEOTIDE SEQUENCE</scope>
    <source>
        <strain evidence="1">CHS0354</strain>
    </source>
</reference>
<reference evidence="1" key="2">
    <citation type="journal article" date="2021" name="Genome Biol. Evol.">
        <title>Developing a high-quality reference genome for a parasitic bivalve with doubly uniparental inheritance (Bivalvia: Unionida).</title>
        <authorList>
            <person name="Smith C.H."/>
        </authorList>
    </citation>
    <scope>NUCLEOTIDE SEQUENCE</scope>
    <source>
        <strain evidence="1">CHS0354</strain>
        <tissue evidence="1">Mantle</tissue>
    </source>
</reference>
<name>A0AAE0RR29_9BIVA</name>
<proteinExistence type="predicted"/>
<gene>
    <name evidence="1" type="ORF">CHS0354_015230</name>
</gene>
<evidence type="ECO:0000313" key="2">
    <source>
        <dbReference type="Proteomes" id="UP001195483"/>
    </source>
</evidence>
<protein>
    <submittedName>
        <fullName evidence="1">Uncharacterized protein</fullName>
    </submittedName>
</protein>
<sequence length="315" mass="36754">MDRSDIRWKTISKLCKPHIILTDIREQNYYNIPMPETRKSKRFITPHPEHEGDLTGVKLKGLKKWFSKIWSRIHRSSSEVQQYNSDSQNENVDYHGERYKVLGSLVNFSRNTSICESYENRRSQMTEIISSPTWLFERSHYSPCSGPISIQSKGEFCARSSVLESPSTVATTGNYEDILKGFGLKRHKSCMNRPNTLRLQRLLTRNRYMRPPNETDVTKVDVETLSDSSKEIGTIEKVSTEERSPKNNTNKWKAFTEKKLLRTSSHYCRHSLAGQINWEERQAKVVTIFTRTAKSRIRYGRKEHILSFETLLLVQ</sequence>
<evidence type="ECO:0000313" key="1">
    <source>
        <dbReference type="EMBL" id="KAK3578183.1"/>
    </source>
</evidence>
<accession>A0AAE0RR29</accession>
<organism evidence="1 2">
    <name type="scientific">Potamilus streckersoni</name>
    <dbReference type="NCBI Taxonomy" id="2493646"/>
    <lineage>
        <taxon>Eukaryota</taxon>
        <taxon>Metazoa</taxon>
        <taxon>Spiralia</taxon>
        <taxon>Lophotrochozoa</taxon>
        <taxon>Mollusca</taxon>
        <taxon>Bivalvia</taxon>
        <taxon>Autobranchia</taxon>
        <taxon>Heteroconchia</taxon>
        <taxon>Palaeoheterodonta</taxon>
        <taxon>Unionida</taxon>
        <taxon>Unionoidea</taxon>
        <taxon>Unionidae</taxon>
        <taxon>Ambleminae</taxon>
        <taxon>Lampsilini</taxon>
        <taxon>Potamilus</taxon>
    </lineage>
</organism>